<dbReference type="Proteomes" id="UP001075354">
    <property type="component" value="Chromosome 3"/>
</dbReference>
<dbReference type="InterPro" id="IPR029205">
    <property type="entry name" value="Clathrin-bd"/>
</dbReference>
<sequence>MPNIIPPIVSSSPPPLDPVEDDDDNDDDENDDFGDFTAADFASHNDLSTHKSIPDTSWTLPSSKPSLDTPVEHENGVIPHIASAEDGLMKSQVEGGDDDDISQNADNTSHDSVVSTVTDSGHGSASQNSSGTSPMPNVEIEYETSPKLLVCHTHLNGIEGQLASEISSSSVLLSSCMATDSSQSFSNVSDIEELNHRTIHSENEICAADSTQQNSCEFDNTSNPVSTKNCDKTMQELVVEDVLKSRCQSDQESKQDDSTSSTGKDVPYNGPVPVSVVYSNNANTDEFDDSISKEPIDIKKGRGSDEWNDLQFSTTSSSCVLQPGCEDLLPNSVIEHEENECVRAMIIPEMPGSDDDNDDCVDIDDEFGDFSGMASSNTQNSDTIHKENLFDSPSRRPTLVLADDTDGVDESEPAEVLDTFSGLSRKKSSAAIEENDASPFPFQPVNSEDLGQDKFANFAQAEDDKDSVSDVWAQATQASAFESNILPVDSLEFDEFDDFESAEFQSAVVSKEELPPRPLFDLQEIQASLDTLLKENFPVADRGCSFSDMDSISNGLSGIALDVEDSSIWQGLRDMEATPSLSFQWPGSHSNRGLLGALNIDSRNILFGPKWNTVVPRFAANLGFSPLEPVRAVQNQPPSEPTARTEIIQPQAEETVKATPEKGFQEMVPAAQFDWSDSGLINPLDSTKDPINGPLATTTASGNPVLTSTPLQVEQLLANSKRSTPVSSLDKKGRDPSLSPEAVRVLDTLPELAFLSARMLMFPVQGDRNENKL</sequence>
<organism evidence="3 4">
    <name type="scientific">Megalurothrips usitatus</name>
    <name type="common">bean blossom thrips</name>
    <dbReference type="NCBI Taxonomy" id="439358"/>
    <lineage>
        <taxon>Eukaryota</taxon>
        <taxon>Metazoa</taxon>
        <taxon>Ecdysozoa</taxon>
        <taxon>Arthropoda</taxon>
        <taxon>Hexapoda</taxon>
        <taxon>Insecta</taxon>
        <taxon>Pterygota</taxon>
        <taxon>Neoptera</taxon>
        <taxon>Paraneoptera</taxon>
        <taxon>Thysanoptera</taxon>
        <taxon>Terebrantia</taxon>
        <taxon>Thripoidea</taxon>
        <taxon>Thripidae</taxon>
        <taxon>Megalurothrips</taxon>
    </lineage>
</organism>
<dbReference type="PANTHER" id="PTHR16156:SF10">
    <property type="entry name" value="AFTIPHILIN-RELATED"/>
    <property type="match status" value="1"/>
</dbReference>
<name>A0AAV7XW99_9NEOP</name>
<dbReference type="AlphaFoldDB" id="A0AAV7XW99"/>
<feature type="region of interest" description="Disordered" evidence="1">
    <location>
        <begin position="246"/>
        <end position="272"/>
    </location>
</feature>
<feature type="compositionally biased region" description="Basic and acidic residues" evidence="1">
    <location>
        <begin position="246"/>
        <end position="257"/>
    </location>
</feature>
<dbReference type="EMBL" id="JAPTSV010000003">
    <property type="protein sequence ID" value="KAJ1529266.1"/>
    <property type="molecule type" value="Genomic_DNA"/>
</dbReference>
<feature type="compositionally biased region" description="Low complexity" evidence="1">
    <location>
        <begin position="1"/>
        <end position="11"/>
    </location>
</feature>
<dbReference type="Pfam" id="PF15045">
    <property type="entry name" value="Clathrin_bdg"/>
    <property type="match status" value="1"/>
</dbReference>
<feature type="compositionally biased region" description="Low complexity" evidence="1">
    <location>
        <begin position="110"/>
        <end position="124"/>
    </location>
</feature>
<feature type="compositionally biased region" description="Acidic residues" evidence="1">
    <location>
        <begin position="403"/>
        <end position="413"/>
    </location>
</feature>
<gene>
    <name evidence="3" type="ORF">ONE63_006066</name>
</gene>
<dbReference type="GO" id="GO:0030276">
    <property type="term" value="F:clathrin binding"/>
    <property type="evidence" value="ECO:0007669"/>
    <property type="project" value="InterPro"/>
</dbReference>
<dbReference type="PANTHER" id="PTHR16156">
    <property type="entry name" value="AFTIPHILIN A-RELATED"/>
    <property type="match status" value="1"/>
</dbReference>
<evidence type="ECO:0000313" key="3">
    <source>
        <dbReference type="EMBL" id="KAJ1529266.1"/>
    </source>
</evidence>
<feature type="region of interest" description="Disordered" evidence="1">
    <location>
        <begin position="682"/>
        <end position="706"/>
    </location>
</feature>
<dbReference type="InterPro" id="IPR046359">
    <property type="entry name" value="Aftin-like"/>
</dbReference>
<feature type="compositionally biased region" description="Polar residues" evidence="1">
    <location>
        <begin position="695"/>
        <end position="706"/>
    </location>
</feature>
<dbReference type="GO" id="GO:0032588">
    <property type="term" value="C:trans-Golgi network membrane"/>
    <property type="evidence" value="ECO:0007669"/>
    <property type="project" value="InterPro"/>
</dbReference>
<feature type="compositionally biased region" description="Polar residues" evidence="1">
    <location>
        <begin position="54"/>
        <end position="66"/>
    </location>
</feature>
<feature type="region of interest" description="Disordered" evidence="1">
    <location>
        <begin position="374"/>
        <end position="413"/>
    </location>
</feature>
<comment type="caution">
    <text evidence="3">The sequence shown here is derived from an EMBL/GenBank/DDBJ whole genome shotgun (WGS) entry which is preliminary data.</text>
</comment>
<protein>
    <recommendedName>
        <fullName evidence="2">Aftiphilin clathrin-binding box domain-containing protein</fullName>
    </recommendedName>
</protein>
<feature type="region of interest" description="Disordered" evidence="1">
    <location>
        <begin position="719"/>
        <end position="739"/>
    </location>
</feature>
<evidence type="ECO:0000313" key="4">
    <source>
        <dbReference type="Proteomes" id="UP001075354"/>
    </source>
</evidence>
<feature type="compositionally biased region" description="Acidic residues" evidence="1">
    <location>
        <begin position="18"/>
        <end position="34"/>
    </location>
</feature>
<proteinExistence type="predicted"/>
<evidence type="ECO:0000256" key="1">
    <source>
        <dbReference type="SAM" id="MobiDB-lite"/>
    </source>
</evidence>
<dbReference type="GO" id="GO:0030121">
    <property type="term" value="C:AP-1 adaptor complex"/>
    <property type="evidence" value="ECO:0007669"/>
    <property type="project" value="TreeGrafter"/>
</dbReference>
<reference evidence="3" key="1">
    <citation type="submission" date="2022-12" db="EMBL/GenBank/DDBJ databases">
        <title>Chromosome-level genome assembly of the bean flower thrips Megalurothrips usitatus.</title>
        <authorList>
            <person name="Ma L."/>
            <person name="Liu Q."/>
            <person name="Li H."/>
            <person name="Cai W."/>
        </authorList>
    </citation>
    <scope>NUCLEOTIDE SEQUENCE</scope>
    <source>
        <strain evidence="3">Cailab_2022a</strain>
    </source>
</reference>
<keyword evidence="4" id="KW-1185">Reference proteome</keyword>
<feature type="region of interest" description="Disordered" evidence="1">
    <location>
        <begin position="632"/>
        <end position="652"/>
    </location>
</feature>
<feature type="region of interest" description="Disordered" evidence="1">
    <location>
        <begin position="1"/>
        <end position="73"/>
    </location>
</feature>
<feature type="region of interest" description="Disordered" evidence="1">
    <location>
        <begin position="91"/>
        <end position="138"/>
    </location>
</feature>
<feature type="compositionally biased region" description="Polar residues" evidence="1">
    <location>
        <begin position="125"/>
        <end position="135"/>
    </location>
</feature>
<feature type="domain" description="Aftiphilin clathrin-binding box" evidence="2">
    <location>
        <begin position="567"/>
        <end position="634"/>
    </location>
</feature>
<accession>A0AAV7XW99</accession>
<evidence type="ECO:0000259" key="2">
    <source>
        <dbReference type="Pfam" id="PF15045"/>
    </source>
</evidence>